<comment type="cofactor">
    <cofactor evidence="8">
        <name>a divalent metal cation</name>
        <dbReference type="ChEBI" id="CHEBI:60240"/>
    </cofactor>
</comment>
<evidence type="ECO:0000256" key="8">
    <source>
        <dbReference type="HAMAP-Rule" id="MF_00361"/>
    </source>
</evidence>
<feature type="binding site" evidence="8">
    <location>
        <begin position="141"/>
        <end position="142"/>
    </location>
    <ligand>
        <name>NAD(+)</name>
        <dbReference type="ChEBI" id="CHEBI:57540"/>
    </ligand>
</feature>
<keyword evidence="5 8" id="KW-0521">NADP</keyword>
<dbReference type="PANTHER" id="PTHR20275">
    <property type="entry name" value="NAD KINASE"/>
    <property type="match status" value="1"/>
</dbReference>
<feature type="active site" description="Proton acceptor" evidence="8">
    <location>
        <position position="67"/>
    </location>
</feature>
<dbReference type="GO" id="GO:0006741">
    <property type="term" value="P:NADP+ biosynthetic process"/>
    <property type="evidence" value="ECO:0007669"/>
    <property type="project" value="UniProtKB-UniRule"/>
</dbReference>
<dbReference type="AlphaFoldDB" id="A0A2T4TXG6"/>
<dbReference type="InterPro" id="IPR002504">
    <property type="entry name" value="NADK"/>
</dbReference>
<evidence type="ECO:0000256" key="1">
    <source>
        <dbReference type="ARBA" id="ARBA00022679"/>
    </source>
</evidence>
<organism evidence="9 10">
    <name type="scientific">Candidatus Methylomirabilis limnetica</name>
    <dbReference type="NCBI Taxonomy" id="2033718"/>
    <lineage>
        <taxon>Bacteria</taxon>
        <taxon>Candidatus Methylomirabilota</taxon>
        <taxon>Candidatus Methylomirabilia</taxon>
        <taxon>Candidatus Methylomirabilales</taxon>
        <taxon>Candidatus Methylomirabilaceae</taxon>
        <taxon>Candidatus Methylomirabilis</taxon>
    </lineage>
</organism>
<dbReference type="Gene3D" id="2.60.200.30">
    <property type="entry name" value="Probable inorganic polyphosphate/atp-NAD kinase, domain 2"/>
    <property type="match status" value="1"/>
</dbReference>
<feature type="binding site" evidence="8">
    <location>
        <position position="241"/>
    </location>
    <ligand>
        <name>NAD(+)</name>
        <dbReference type="ChEBI" id="CHEBI:57540"/>
    </ligand>
</feature>
<name>A0A2T4TXG6_9BACT</name>
<dbReference type="OrthoDB" id="9774737at2"/>
<dbReference type="GO" id="GO:0046872">
    <property type="term" value="F:metal ion binding"/>
    <property type="evidence" value="ECO:0007669"/>
    <property type="project" value="UniProtKB-UniRule"/>
</dbReference>
<dbReference type="RefSeq" id="WP_107562640.1">
    <property type="nucleotide sequence ID" value="NZ_NVQC01000022.1"/>
</dbReference>
<evidence type="ECO:0000256" key="3">
    <source>
        <dbReference type="ARBA" id="ARBA00022777"/>
    </source>
</evidence>
<comment type="caution">
    <text evidence="8">Lacks conserved residue(s) required for the propagation of feature annotation.</text>
</comment>
<dbReference type="PANTHER" id="PTHR20275:SF0">
    <property type="entry name" value="NAD KINASE"/>
    <property type="match status" value="1"/>
</dbReference>
<dbReference type="InterPro" id="IPR017437">
    <property type="entry name" value="ATP-NAD_kinase_PpnK-typ_C"/>
</dbReference>
<dbReference type="FunFam" id="2.60.200.30:FF:000009">
    <property type="entry name" value="Poly(P)/ATP NAD kinase"/>
    <property type="match status" value="1"/>
</dbReference>
<comment type="function">
    <text evidence="8">Involved in the regulation of the intracellular balance of NAD and NADP, and is a key enzyme in the biosynthesis of NADP. Catalyzes specifically the phosphorylation on 2'-hydroxyl of the adenosine moiety of NAD to yield NADP.</text>
</comment>
<dbReference type="GO" id="GO:0005524">
    <property type="term" value="F:ATP binding"/>
    <property type="evidence" value="ECO:0007669"/>
    <property type="project" value="UniProtKB-KW"/>
</dbReference>
<reference evidence="9 10" key="1">
    <citation type="submission" date="2017-09" db="EMBL/GenBank/DDBJ databases">
        <title>Bloom of a denitrifying methanotroph, Candidatus Methylomirabilis limnetica, in a deep stratified lake.</title>
        <authorList>
            <person name="Graf J.S."/>
            <person name="Marchant H.K."/>
            <person name="Tienken D."/>
            <person name="Hach P.F."/>
            <person name="Brand A."/>
            <person name="Schubert C.J."/>
            <person name="Kuypers M.M."/>
            <person name="Milucka J."/>
        </authorList>
    </citation>
    <scope>NUCLEOTIDE SEQUENCE [LARGE SCALE GENOMIC DNA]</scope>
    <source>
        <strain evidence="9 10">Zug</strain>
    </source>
</reference>
<dbReference type="SUPFAM" id="SSF111331">
    <property type="entry name" value="NAD kinase/diacylglycerol kinase-like"/>
    <property type="match status" value="1"/>
</dbReference>
<protein>
    <recommendedName>
        <fullName evidence="8">NAD kinase</fullName>
        <ecNumber evidence="8">2.7.1.23</ecNumber>
    </recommendedName>
    <alternativeName>
        <fullName evidence="8">ATP-dependent NAD kinase</fullName>
    </alternativeName>
</protein>
<sequence length="284" mass="30855">MKRIGIIAKPHKPEARPILSELLAWLEARGVEAILDEETAELAGTSGGHPKPDLPGLVDLLLVLGGDGTLLSVARLIGARDVPILGVNLGGLGFLTEVTLEELYPILDAVLQGIYEVTHRILLTATVHRQGERIAEYVALNDAVINKGVLARMIELETYIDGQYVTTFRADGLILSTPTGSTAYCLAAGGPIVYPTLRALVLTPICPHTLTLRPLVIPDAAKVEIVQGLTNENAYLTLDGQVGFTLRHRDVIRVVRSDHTITLLKAPGKDYFQILRTKLKWGER</sequence>
<dbReference type="GO" id="GO:0003951">
    <property type="term" value="F:NAD+ kinase activity"/>
    <property type="evidence" value="ECO:0007669"/>
    <property type="project" value="UniProtKB-UniRule"/>
</dbReference>
<evidence type="ECO:0000256" key="5">
    <source>
        <dbReference type="ARBA" id="ARBA00022857"/>
    </source>
</evidence>
<keyword evidence="10" id="KW-1185">Reference proteome</keyword>
<evidence type="ECO:0000256" key="7">
    <source>
        <dbReference type="ARBA" id="ARBA00047925"/>
    </source>
</evidence>
<dbReference type="GO" id="GO:0051287">
    <property type="term" value="F:NAD binding"/>
    <property type="evidence" value="ECO:0007669"/>
    <property type="project" value="UniProtKB-ARBA"/>
</dbReference>
<dbReference type="EMBL" id="NVQC01000022">
    <property type="protein sequence ID" value="PTL35808.1"/>
    <property type="molecule type" value="Genomic_DNA"/>
</dbReference>
<comment type="catalytic activity">
    <reaction evidence="7 8">
        <text>NAD(+) + ATP = ADP + NADP(+) + H(+)</text>
        <dbReference type="Rhea" id="RHEA:18629"/>
        <dbReference type="ChEBI" id="CHEBI:15378"/>
        <dbReference type="ChEBI" id="CHEBI:30616"/>
        <dbReference type="ChEBI" id="CHEBI:57540"/>
        <dbReference type="ChEBI" id="CHEBI:58349"/>
        <dbReference type="ChEBI" id="CHEBI:456216"/>
        <dbReference type="EC" id="2.7.1.23"/>
    </reaction>
</comment>
<dbReference type="Pfam" id="PF01513">
    <property type="entry name" value="NAD_kinase"/>
    <property type="match status" value="1"/>
</dbReference>
<evidence type="ECO:0000256" key="4">
    <source>
        <dbReference type="ARBA" id="ARBA00022840"/>
    </source>
</evidence>
<feature type="binding site" evidence="8">
    <location>
        <position position="169"/>
    </location>
    <ligand>
        <name>NAD(+)</name>
        <dbReference type="ChEBI" id="CHEBI:57540"/>
    </ligand>
</feature>
<dbReference type="EC" id="2.7.1.23" evidence="8"/>
<keyword evidence="6 8" id="KW-0520">NAD</keyword>
<keyword evidence="4 8" id="KW-0067">ATP-binding</keyword>
<dbReference type="GO" id="GO:0019674">
    <property type="term" value="P:NAD+ metabolic process"/>
    <property type="evidence" value="ECO:0007669"/>
    <property type="project" value="InterPro"/>
</dbReference>
<gene>
    <name evidence="8" type="primary">nadK</name>
    <name evidence="9" type="ORF">CLG94_08625</name>
</gene>
<evidence type="ECO:0000313" key="9">
    <source>
        <dbReference type="EMBL" id="PTL35808.1"/>
    </source>
</evidence>
<evidence type="ECO:0000256" key="6">
    <source>
        <dbReference type="ARBA" id="ARBA00023027"/>
    </source>
</evidence>
<dbReference type="GO" id="GO:0005737">
    <property type="term" value="C:cytoplasm"/>
    <property type="evidence" value="ECO:0007669"/>
    <property type="project" value="UniProtKB-SubCell"/>
</dbReference>
<dbReference type="InterPro" id="IPR016064">
    <property type="entry name" value="NAD/diacylglycerol_kinase_sf"/>
</dbReference>
<dbReference type="InterPro" id="IPR017438">
    <property type="entry name" value="ATP-NAD_kinase_N"/>
</dbReference>
<evidence type="ECO:0000256" key="2">
    <source>
        <dbReference type="ARBA" id="ARBA00022741"/>
    </source>
</evidence>
<dbReference type="HAMAP" id="MF_00361">
    <property type="entry name" value="NAD_kinase"/>
    <property type="match status" value="1"/>
</dbReference>
<keyword evidence="3 8" id="KW-0418">Kinase</keyword>
<reference evidence="10" key="2">
    <citation type="journal article" date="2018" name="Environ. Microbiol.">
        <title>Bloom of a denitrifying methanotroph, 'Candidatus Methylomirabilis limnetica', in a deep stratified lake.</title>
        <authorList>
            <person name="Graf J.S."/>
            <person name="Mayr M.J."/>
            <person name="Marchant H.K."/>
            <person name="Tienken D."/>
            <person name="Hach P.F."/>
            <person name="Brand A."/>
            <person name="Schubert C.J."/>
            <person name="Kuypers M.M."/>
            <person name="Milucka J."/>
        </authorList>
    </citation>
    <scope>NUCLEOTIDE SEQUENCE [LARGE SCALE GENOMIC DNA]</scope>
    <source>
        <strain evidence="10">Zug</strain>
    </source>
</reference>
<dbReference type="Proteomes" id="UP000241436">
    <property type="component" value="Unassembled WGS sequence"/>
</dbReference>
<feature type="binding site" evidence="8">
    <location>
        <position position="171"/>
    </location>
    <ligand>
        <name>NAD(+)</name>
        <dbReference type="ChEBI" id="CHEBI:57540"/>
    </ligand>
</feature>
<keyword evidence="2 8" id="KW-0547">Nucleotide-binding</keyword>
<keyword evidence="8" id="KW-0963">Cytoplasm</keyword>
<keyword evidence="1 8" id="KW-0808">Transferase</keyword>
<feature type="binding site" evidence="8">
    <location>
        <position position="152"/>
    </location>
    <ligand>
        <name>NAD(+)</name>
        <dbReference type="ChEBI" id="CHEBI:57540"/>
    </ligand>
</feature>
<feature type="binding site" evidence="8">
    <location>
        <begin position="67"/>
        <end position="68"/>
    </location>
    <ligand>
        <name>NAD(+)</name>
        <dbReference type="ChEBI" id="CHEBI:57540"/>
    </ligand>
</feature>
<dbReference type="Gene3D" id="3.40.50.10330">
    <property type="entry name" value="Probable inorganic polyphosphate/atp-NAD kinase, domain 1"/>
    <property type="match status" value="1"/>
</dbReference>
<comment type="similarity">
    <text evidence="8">Belongs to the NAD kinase family.</text>
</comment>
<proteinExistence type="inferred from homology"/>
<comment type="subcellular location">
    <subcellularLocation>
        <location evidence="8">Cytoplasm</location>
    </subcellularLocation>
</comment>
<evidence type="ECO:0000313" key="10">
    <source>
        <dbReference type="Proteomes" id="UP000241436"/>
    </source>
</evidence>
<comment type="caution">
    <text evidence="9">The sequence shown here is derived from an EMBL/GenBank/DDBJ whole genome shotgun (WGS) entry which is preliminary data.</text>
</comment>
<dbReference type="Pfam" id="PF20143">
    <property type="entry name" value="NAD_kinase_C"/>
    <property type="match status" value="1"/>
</dbReference>
<accession>A0A2T4TXG6</accession>